<dbReference type="CDD" id="cd00177">
    <property type="entry name" value="START"/>
    <property type="match status" value="1"/>
</dbReference>
<accession>G4YN87</accession>
<dbReference type="PROSITE" id="PS50848">
    <property type="entry name" value="START"/>
    <property type="match status" value="1"/>
</dbReference>
<dbReference type="Proteomes" id="UP000002640">
    <property type="component" value="Unassembled WGS sequence"/>
</dbReference>
<dbReference type="InterPro" id="IPR045379">
    <property type="entry name" value="Crinkler_N"/>
</dbReference>
<dbReference type="AlphaFoldDB" id="G4YN87"/>
<evidence type="ECO:0000256" key="3">
    <source>
        <dbReference type="ARBA" id="ARBA00022525"/>
    </source>
</evidence>
<dbReference type="EMBL" id="JH159151">
    <property type="protein sequence ID" value="EGZ30040.1"/>
    <property type="molecule type" value="Genomic_DNA"/>
</dbReference>
<dbReference type="GO" id="GO:0005576">
    <property type="term" value="C:extracellular region"/>
    <property type="evidence" value="ECO:0007669"/>
    <property type="project" value="UniProtKB-SubCell"/>
</dbReference>
<dbReference type="RefSeq" id="XP_009517315.1">
    <property type="nucleotide sequence ID" value="XM_009519020.1"/>
</dbReference>
<evidence type="ECO:0000256" key="1">
    <source>
        <dbReference type="ARBA" id="ARBA00004340"/>
    </source>
</evidence>
<dbReference type="GeneID" id="20648608"/>
<evidence type="ECO:0000313" key="5">
    <source>
        <dbReference type="EMBL" id="EGZ30040.1"/>
    </source>
</evidence>
<evidence type="ECO:0000313" key="6">
    <source>
        <dbReference type="Proteomes" id="UP000002640"/>
    </source>
</evidence>
<keyword evidence="3" id="KW-0964">Secreted</keyword>
<dbReference type="SUPFAM" id="SSF55961">
    <property type="entry name" value="Bet v1-like"/>
    <property type="match status" value="1"/>
</dbReference>
<feature type="domain" description="START" evidence="4">
    <location>
        <begin position="56"/>
        <end position="234"/>
    </location>
</feature>
<dbReference type="InterPro" id="IPR023393">
    <property type="entry name" value="START-like_dom_sf"/>
</dbReference>
<comment type="subcellular location">
    <subcellularLocation>
        <location evidence="1">Host cell</location>
    </subcellularLocation>
    <subcellularLocation>
        <location evidence="2">Secreted</location>
    </subcellularLocation>
</comment>
<proteinExistence type="predicted"/>
<dbReference type="Pfam" id="PF20147">
    <property type="entry name" value="Crinkler"/>
    <property type="match status" value="1"/>
</dbReference>
<organism evidence="5 6">
    <name type="scientific">Phytophthora sojae (strain P6497)</name>
    <name type="common">Soybean stem and root rot agent</name>
    <name type="synonym">Phytophthora megasperma f. sp. glycines</name>
    <dbReference type="NCBI Taxonomy" id="1094619"/>
    <lineage>
        <taxon>Eukaryota</taxon>
        <taxon>Sar</taxon>
        <taxon>Stramenopiles</taxon>
        <taxon>Oomycota</taxon>
        <taxon>Peronosporomycetes</taxon>
        <taxon>Peronosporales</taxon>
        <taxon>Peronosporaceae</taxon>
        <taxon>Phytophthora</taxon>
    </lineage>
</organism>
<dbReference type="SMART" id="SM00234">
    <property type="entry name" value="START"/>
    <property type="match status" value="1"/>
</dbReference>
<dbReference type="GO" id="GO:0043657">
    <property type="term" value="C:host cell"/>
    <property type="evidence" value="ECO:0007669"/>
    <property type="project" value="UniProtKB-SubCell"/>
</dbReference>
<dbReference type="InParanoid" id="G4YN87"/>
<dbReference type="SMR" id="G4YN87"/>
<dbReference type="FunFam" id="3.30.530.20:FF:000044">
    <property type="entry name" value="Uncharacterized protein"/>
    <property type="match status" value="1"/>
</dbReference>
<keyword evidence="6" id="KW-1185">Reference proteome</keyword>
<dbReference type="KEGG" id="psoj:PHYSODRAFT_344156"/>
<dbReference type="InterPro" id="IPR002913">
    <property type="entry name" value="START_lipid-bd_dom"/>
</dbReference>
<dbReference type="InterPro" id="IPR051213">
    <property type="entry name" value="START_lipid_transfer"/>
</dbReference>
<evidence type="ECO:0000256" key="2">
    <source>
        <dbReference type="ARBA" id="ARBA00004613"/>
    </source>
</evidence>
<sequence>MNYLFGYGETPAVEEQIKPEAPAYATPDDVDFEAYGKENIQILLDRHTGADKVTTWEVVEDSEDVKIWRGAVEDCDWCPFRAAGRVDADKRVIEQVLLDPNRTLELDEMMEGVVTLRDIGESNHLAFRQITSKGQFPIYGREFVVVTYGTTLEDGRVVIATRSINVSSVAPLDGYVRANNYISGYIIEEFKEDDGKVYCIVTLLAHADLAGYIPPSIINMLGTSSTVKVLENLETIVTANQCVGDLIKAAIKEDNPNSVQCDAKDLQLFLAKKDGNAWVKDDDPVAEQLEEGEIEG</sequence>
<dbReference type="GO" id="GO:0005737">
    <property type="term" value="C:cytoplasm"/>
    <property type="evidence" value="ECO:0007669"/>
    <property type="project" value="UniProtKB-ARBA"/>
</dbReference>
<dbReference type="PANTHER" id="PTHR19308">
    <property type="entry name" value="PHOSPHATIDYLCHOLINE TRANSFER PROTEIN"/>
    <property type="match status" value="1"/>
</dbReference>
<dbReference type="GO" id="GO:0008289">
    <property type="term" value="F:lipid binding"/>
    <property type="evidence" value="ECO:0007669"/>
    <property type="project" value="InterPro"/>
</dbReference>
<dbReference type="Gene3D" id="3.30.530.20">
    <property type="match status" value="1"/>
</dbReference>
<dbReference type="PANTHER" id="PTHR19308:SF14">
    <property type="entry name" value="START DOMAIN-CONTAINING PROTEIN"/>
    <property type="match status" value="1"/>
</dbReference>
<reference evidence="5 6" key="1">
    <citation type="journal article" date="2006" name="Science">
        <title>Phytophthora genome sequences uncover evolutionary origins and mechanisms of pathogenesis.</title>
        <authorList>
            <person name="Tyler B.M."/>
            <person name="Tripathy S."/>
            <person name="Zhang X."/>
            <person name="Dehal P."/>
            <person name="Jiang R.H."/>
            <person name="Aerts A."/>
            <person name="Arredondo F.D."/>
            <person name="Baxter L."/>
            <person name="Bensasson D."/>
            <person name="Beynon J.L."/>
            <person name="Chapman J."/>
            <person name="Damasceno C.M."/>
            <person name="Dorrance A.E."/>
            <person name="Dou D."/>
            <person name="Dickerman A.W."/>
            <person name="Dubchak I.L."/>
            <person name="Garbelotto M."/>
            <person name="Gijzen M."/>
            <person name="Gordon S.G."/>
            <person name="Govers F."/>
            <person name="Grunwald N.J."/>
            <person name="Huang W."/>
            <person name="Ivors K.L."/>
            <person name="Jones R.W."/>
            <person name="Kamoun S."/>
            <person name="Krampis K."/>
            <person name="Lamour K.H."/>
            <person name="Lee M.K."/>
            <person name="McDonald W.H."/>
            <person name="Medina M."/>
            <person name="Meijer H.J."/>
            <person name="Nordberg E.K."/>
            <person name="Maclean D.J."/>
            <person name="Ospina-Giraldo M.D."/>
            <person name="Morris P.F."/>
            <person name="Phuntumart V."/>
            <person name="Putnam N.H."/>
            <person name="Rash S."/>
            <person name="Rose J.K."/>
            <person name="Sakihama Y."/>
            <person name="Salamov A.A."/>
            <person name="Savidor A."/>
            <person name="Scheuring C.F."/>
            <person name="Smith B.M."/>
            <person name="Sobral B.W."/>
            <person name="Terry A."/>
            <person name="Torto-Alalibo T.A."/>
            <person name="Win J."/>
            <person name="Xu Z."/>
            <person name="Zhang H."/>
            <person name="Grigoriev I.V."/>
            <person name="Rokhsar D.S."/>
            <person name="Boore J.L."/>
        </authorList>
    </citation>
    <scope>NUCLEOTIDE SEQUENCE [LARGE SCALE GENOMIC DNA]</scope>
    <source>
        <strain evidence="5 6">P6497</strain>
    </source>
</reference>
<dbReference type="OMA" id="KVTTWEL"/>
<gene>
    <name evidence="5" type="ORF">PHYSODRAFT_344156</name>
</gene>
<name>G4YN87_PHYSP</name>
<protein>
    <recommendedName>
        <fullName evidence="4">START domain-containing protein</fullName>
    </recommendedName>
</protein>
<dbReference type="Pfam" id="PF01852">
    <property type="entry name" value="START"/>
    <property type="match status" value="1"/>
</dbReference>
<evidence type="ECO:0000259" key="4">
    <source>
        <dbReference type="PROSITE" id="PS50848"/>
    </source>
</evidence>